<gene>
    <name evidence="11" type="primary">folB</name>
    <name evidence="11" type="ORF">HGA07_01755</name>
</gene>
<dbReference type="GO" id="GO:0046654">
    <property type="term" value="P:tetrahydrofolate biosynthetic process"/>
    <property type="evidence" value="ECO:0007669"/>
    <property type="project" value="UniProtKB-UniRule"/>
</dbReference>
<dbReference type="Proteomes" id="UP000523447">
    <property type="component" value="Unassembled WGS sequence"/>
</dbReference>
<dbReference type="PANTHER" id="PTHR42844:SF1">
    <property type="entry name" value="DIHYDRONEOPTERIN ALDOLASE 1-RELATED"/>
    <property type="match status" value="1"/>
</dbReference>
<dbReference type="Pfam" id="PF02152">
    <property type="entry name" value="FolB"/>
    <property type="match status" value="1"/>
</dbReference>
<comment type="catalytic activity">
    <reaction evidence="7">
        <text>7,8-dihydroneopterin + O2 = 7,8-dihydroxanthopterin + glycolaldehyde + formate + H(+)</text>
        <dbReference type="Rhea" id="RHEA:45332"/>
        <dbReference type="ChEBI" id="CHEBI:15378"/>
        <dbReference type="ChEBI" id="CHEBI:15379"/>
        <dbReference type="ChEBI" id="CHEBI:15740"/>
        <dbReference type="ChEBI" id="CHEBI:17001"/>
        <dbReference type="ChEBI" id="CHEBI:17071"/>
        <dbReference type="ChEBI" id="CHEBI:85130"/>
        <dbReference type="EC" id="1.13.11.81"/>
    </reaction>
</comment>
<evidence type="ECO:0000256" key="3">
    <source>
        <dbReference type="ARBA" id="ARBA00005708"/>
    </source>
</evidence>
<comment type="pathway">
    <text evidence="2 8">Cofactor biosynthesis; tetrahydrofolate biosynthesis; 2-amino-4-hydroxy-6-hydroxymethyl-7,8-dihydropteridine diphosphate from 7,8-dihydroneopterin triphosphate: step 3/4.</text>
</comment>
<evidence type="ECO:0000256" key="2">
    <source>
        <dbReference type="ARBA" id="ARBA00005013"/>
    </source>
</evidence>
<evidence type="ECO:0000256" key="6">
    <source>
        <dbReference type="ARBA" id="ARBA00032903"/>
    </source>
</evidence>
<dbReference type="NCBIfam" id="TIGR00525">
    <property type="entry name" value="folB"/>
    <property type="match status" value="1"/>
</dbReference>
<dbReference type="Gene3D" id="3.30.1130.10">
    <property type="match status" value="1"/>
</dbReference>
<dbReference type="CDD" id="cd00534">
    <property type="entry name" value="DHNA_DHNTPE"/>
    <property type="match status" value="1"/>
</dbReference>
<accession>A0A7X6RGD5</accession>
<evidence type="ECO:0000313" key="11">
    <source>
        <dbReference type="EMBL" id="NKY84349.1"/>
    </source>
</evidence>
<organism evidence="11 12">
    <name type="scientific">Nocardia veterana</name>
    <dbReference type="NCBI Taxonomy" id="132249"/>
    <lineage>
        <taxon>Bacteria</taxon>
        <taxon>Bacillati</taxon>
        <taxon>Actinomycetota</taxon>
        <taxon>Actinomycetes</taxon>
        <taxon>Mycobacteriales</taxon>
        <taxon>Nocardiaceae</taxon>
        <taxon>Nocardia</taxon>
    </lineage>
</organism>
<evidence type="ECO:0000256" key="5">
    <source>
        <dbReference type="ARBA" id="ARBA00023239"/>
    </source>
</evidence>
<dbReference type="PANTHER" id="PTHR42844">
    <property type="entry name" value="DIHYDRONEOPTERIN ALDOLASE 1-RELATED"/>
    <property type="match status" value="1"/>
</dbReference>
<proteinExistence type="inferred from homology"/>
<feature type="domain" description="Dihydroneopterin aldolase/epimerase" evidence="10">
    <location>
        <begin position="34"/>
        <end position="146"/>
    </location>
</feature>
<dbReference type="GO" id="GO:0005737">
    <property type="term" value="C:cytoplasm"/>
    <property type="evidence" value="ECO:0007669"/>
    <property type="project" value="TreeGrafter"/>
</dbReference>
<comment type="function">
    <text evidence="8">Catalyzes the conversion of 7,8-dihydroneopterin to 6-hydroxymethyl-7,8-dihydropterin.</text>
</comment>
<comment type="catalytic activity">
    <reaction evidence="1 8">
        <text>7,8-dihydroneopterin = 6-hydroxymethyl-7,8-dihydropterin + glycolaldehyde</text>
        <dbReference type="Rhea" id="RHEA:10540"/>
        <dbReference type="ChEBI" id="CHEBI:17001"/>
        <dbReference type="ChEBI" id="CHEBI:17071"/>
        <dbReference type="ChEBI" id="CHEBI:44841"/>
        <dbReference type="EC" id="4.1.2.25"/>
    </reaction>
</comment>
<name>A0A7X6RGD5_9NOCA</name>
<dbReference type="GO" id="GO:0004150">
    <property type="term" value="F:dihydroneopterin aldolase activity"/>
    <property type="evidence" value="ECO:0007669"/>
    <property type="project" value="UniProtKB-UniRule"/>
</dbReference>
<keyword evidence="5 8" id="KW-0456">Lyase</keyword>
<reference evidence="11 12" key="1">
    <citation type="submission" date="2020-04" db="EMBL/GenBank/DDBJ databases">
        <title>MicrobeNet Type strains.</title>
        <authorList>
            <person name="Nicholson A.C."/>
        </authorList>
    </citation>
    <scope>NUCLEOTIDE SEQUENCE [LARGE SCALE GENOMIC DNA]</scope>
    <source>
        <strain evidence="11 12">DSM 44445</strain>
    </source>
</reference>
<dbReference type="SMART" id="SM00905">
    <property type="entry name" value="FolB"/>
    <property type="match status" value="1"/>
</dbReference>
<evidence type="ECO:0000256" key="8">
    <source>
        <dbReference type="RuleBase" id="RU362079"/>
    </source>
</evidence>
<evidence type="ECO:0000256" key="1">
    <source>
        <dbReference type="ARBA" id="ARBA00001353"/>
    </source>
</evidence>
<comment type="caution">
    <text evidence="11">The sequence shown here is derived from an EMBL/GenBank/DDBJ whole genome shotgun (WGS) entry which is preliminary data.</text>
</comment>
<dbReference type="UniPathway" id="UPA00077">
    <property type="reaction ID" value="UER00154"/>
</dbReference>
<evidence type="ECO:0000256" key="7">
    <source>
        <dbReference type="ARBA" id="ARBA00052077"/>
    </source>
</evidence>
<dbReference type="InterPro" id="IPR043133">
    <property type="entry name" value="GTP-CH-I_C/QueF"/>
</dbReference>
<dbReference type="EMBL" id="JAAXPE010000001">
    <property type="protein sequence ID" value="NKY84349.1"/>
    <property type="molecule type" value="Genomic_DNA"/>
</dbReference>
<evidence type="ECO:0000313" key="12">
    <source>
        <dbReference type="Proteomes" id="UP000523447"/>
    </source>
</evidence>
<dbReference type="SUPFAM" id="SSF55620">
    <property type="entry name" value="Tetrahydrobiopterin biosynthesis enzymes-like"/>
    <property type="match status" value="1"/>
</dbReference>
<feature type="region of interest" description="Disordered" evidence="9">
    <location>
        <begin position="1"/>
        <end position="29"/>
    </location>
</feature>
<keyword evidence="12" id="KW-1185">Reference proteome</keyword>
<evidence type="ECO:0000256" key="4">
    <source>
        <dbReference type="ARBA" id="ARBA00022909"/>
    </source>
</evidence>
<sequence>MAASRRSRTAASRRSSRRTGTFTQSGEPVSTDRIELRGLRAYGHHGCFDFERRDGQEFVVDLTLWLDFAKAAATDELSATVDYGELAQRAVAIVSGPPRNLIETVAAEIADDVMRDERVAAAEVVVHKPAAPIPHTFADVRVVATRRRDSATGPGVAG</sequence>
<keyword evidence="4 8" id="KW-0289">Folate biosynthesis</keyword>
<dbReference type="NCBIfam" id="TIGR00526">
    <property type="entry name" value="folB_dom"/>
    <property type="match status" value="1"/>
</dbReference>
<protein>
    <recommendedName>
        <fullName evidence="6 8">7,8-dihydroneopterin aldolase</fullName>
        <ecNumber evidence="8">4.1.2.25</ecNumber>
    </recommendedName>
</protein>
<evidence type="ECO:0000256" key="9">
    <source>
        <dbReference type="SAM" id="MobiDB-lite"/>
    </source>
</evidence>
<dbReference type="InterPro" id="IPR006156">
    <property type="entry name" value="Dihydroneopterin_aldolase"/>
</dbReference>
<dbReference type="InterPro" id="IPR006157">
    <property type="entry name" value="FolB_dom"/>
</dbReference>
<dbReference type="AlphaFoldDB" id="A0A7X6RGD5"/>
<dbReference type="FunFam" id="3.30.1130.10:FF:000003">
    <property type="entry name" value="7,8-dihydroneopterin aldolase"/>
    <property type="match status" value="1"/>
</dbReference>
<dbReference type="GO" id="GO:0046656">
    <property type="term" value="P:folic acid biosynthetic process"/>
    <property type="evidence" value="ECO:0007669"/>
    <property type="project" value="UniProtKB-UniRule"/>
</dbReference>
<evidence type="ECO:0000259" key="10">
    <source>
        <dbReference type="SMART" id="SM00905"/>
    </source>
</evidence>
<comment type="similarity">
    <text evidence="3 8">Belongs to the DHNA family.</text>
</comment>
<dbReference type="EC" id="4.1.2.25" evidence="8"/>